<evidence type="ECO:0000313" key="2">
    <source>
        <dbReference type="Proteomes" id="UP001066276"/>
    </source>
</evidence>
<organism evidence="1 2">
    <name type="scientific">Pleurodeles waltl</name>
    <name type="common">Iberian ribbed newt</name>
    <dbReference type="NCBI Taxonomy" id="8319"/>
    <lineage>
        <taxon>Eukaryota</taxon>
        <taxon>Metazoa</taxon>
        <taxon>Chordata</taxon>
        <taxon>Craniata</taxon>
        <taxon>Vertebrata</taxon>
        <taxon>Euteleostomi</taxon>
        <taxon>Amphibia</taxon>
        <taxon>Batrachia</taxon>
        <taxon>Caudata</taxon>
        <taxon>Salamandroidea</taxon>
        <taxon>Salamandridae</taxon>
        <taxon>Pleurodelinae</taxon>
        <taxon>Pleurodeles</taxon>
    </lineage>
</organism>
<dbReference type="Gene3D" id="3.30.250.20">
    <property type="entry name" value="L1 transposable element, C-terminal domain"/>
    <property type="match status" value="1"/>
</dbReference>
<evidence type="ECO:0000313" key="1">
    <source>
        <dbReference type="EMBL" id="KAJ1218129.1"/>
    </source>
</evidence>
<name>A0AAV7WXV5_PLEWA</name>
<dbReference type="InterPro" id="IPR042566">
    <property type="entry name" value="L1_C"/>
</dbReference>
<protein>
    <submittedName>
        <fullName evidence="1">Uncharacterized protein</fullName>
    </submittedName>
</protein>
<dbReference type="Proteomes" id="UP001066276">
    <property type="component" value="Chromosome 1_1"/>
</dbReference>
<dbReference type="EMBL" id="JANPWB010000001">
    <property type="protein sequence ID" value="KAJ1218129.1"/>
    <property type="molecule type" value="Genomic_DNA"/>
</dbReference>
<comment type="caution">
    <text evidence="1">The sequence shown here is derived from an EMBL/GenBank/DDBJ whole genome shotgun (WGS) entry which is preliminary data.</text>
</comment>
<dbReference type="AlphaFoldDB" id="A0AAV7WXV5"/>
<proteinExistence type="predicted"/>
<keyword evidence="2" id="KW-1185">Reference proteome</keyword>
<accession>A0AAV7WXV5</accession>
<sequence>MLMEARTHSPFHHDDYEIHITADFSKETNDHRKAFLALQPCLHQLEVKYGLFELARMWIPKTGQSKDVYDPEDLRLFLDRLTTTAMDMTPSIPPSELDMGRAPAGYRLSGPRSPLPRTQALALCYTPLPHAPGQDAATIACIHLPA</sequence>
<gene>
    <name evidence="1" type="ORF">NDU88_005712</name>
</gene>
<reference evidence="1" key="1">
    <citation type="journal article" date="2022" name="bioRxiv">
        <title>Sequencing and chromosome-scale assembly of the giantPleurodeles waltlgenome.</title>
        <authorList>
            <person name="Brown T."/>
            <person name="Elewa A."/>
            <person name="Iarovenko S."/>
            <person name="Subramanian E."/>
            <person name="Araus A.J."/>
            <person name="Petzold A."/>
            <person name="Susuki M."/>
            <person name="Suzuki K.-i.T."/>
            <person name="Hayashi T."/>
            <person name="Toyoda A."/>
            <person name="Oliveira C."/>
            <person name="Osipova E."/>
            <person name="Leigh N.D."/>
            <person name="Simon A."/>
            <person name="Yun M.H."/>
        </authorList>
    </citation>
    <scope>NUCLEOTIDE SEQUENCE</scope>
    <source>
        <strain evidence="1">20211129_DDA</strain>
        <tissue evidence="1">Liver</tissue>
    </source>
</reference>